<gene>
    <name evidence="2" type="ORF">MATL_G00000190</name>
</gene>
<feature type="region of interest" description="Disordered" evidence="1">
    <location>
        <begin position="1"/>
        <end position="274"/>
    </location>
</feature>
<name>A0A9D3TKK2_MEGAT</name>
<feature type="compositionally biased region" description="Basic residues" evidence="1">
    <location>
        <begin position="1"/>
        <end position="16"/>
    </location>
</feature>
<organism evidence="2 3">
    <name type="scientific">Megalops atlanticus</name>
    <name type="common">Tarpon</name>
    <name type="synonym">Clupea gigantea</name>
    <dbReference type="NCBI Taxonomy" id="7932"/>
    <lineage>
        <taxon>Eukaryota</taxon>
        <taxon>Metazoa</taxon>
        <taxon>Chordata</taxon>
        <taxon>Craniata</taxon>
        <taxon>Vertebrata</taxon>
        <taxon>Euteleostomi</taxon>
        <taxon>Actinopterygii</taxon>
        <taxon>Neopterygii</taxon>
        <taxon>Teleostei</taxon>
        <taxon>Elopiformes</taxon>
        <taxon>Megalopidae</taxon>
        <taxon>Megalops</taxon>
    </lineage>
</organism>
<protein>
    <submittedName>
        <fullName evidence="2">Uncharacterized protein</fullName>
    </submittedName>
</protein>
<feature type="compositionally biased region" description="Low complexity" evidence="1">
    <location>
        <begin position="103"/>
        <end position="116"/>
    </location>
</feature>
<feature type="compositionally biased region" description="Basic and acidic residues" evidence="1">
    <location>
        <begin position="215"/>
        <end position="226"/>
    </location>
</feature>
<evidence type="ECO:0000256" key="1">
    <source>
        <dbReference type="SAM" id="MobiDB-lite"/>
    </source>
</evidence>
<comment type="caution">
    <text evidence="2">The sequence shown here is derived from an EMBL/GenBank/DDBJ whole genome shotgun (WGS) entry which is preliminary data.</text>
</comment>
<dbReference type="AlphaFoldDB" id="A0A9D3TKK2"/>
<dbReference type="Proteomes" id="UP001046870">
    <property type="component" value="Chromosome 1"/>
</dbReference>
<feature type="compositionally biased region" description="Polar residues" evidence="1">
    <location>
        <begin position="187"/>
        <end position="203"/>
    </location>
</feature>
<evidence type="ECO:0000313" key="3">
    <source>
        <dbReference type="Proteomes" id="UP001046870"/>
    </source>
</evidence>
<feature type="compositionally biased region" description="Low complexity" evidence="1">
    <location>
        <begin position="44"/>
        <end position="56"/>
    </location>
</feature>
<proteinExistence type="predicted"/>
<keyword evidence="3" id="KW-1185">Reference proteome</keyword>
<sequence>MRKKKTKTRKEKKSKGREKASRLSQDTTASTSEPSVSADRNQEATEAAGSESSASSVEEESHSLQDTPPAPPSAQIHVQEPANQEPVSHALPPNPRKPADEGSAAATPTSAASLPPGGVSMETTEGRSSQGGGGSAHGRGAGNENNKSRKDAANSQRANGMGPPAKQTTKPAEQPGLKPAQPPPSADTPQAGESNVSVENAGTDQEVAKRVPGSEGDRAGTREEKTTPPSTPVDTHSPGTHKEDLTADHNDDEGFQTVSSKKKRKKQSHIPQNEMNLQQAAFGDQVTIYFHAVLSKDFKLDPGKDQVWLEGGNPWTCLAKMEVTR</sequence>
<evidence type="ECO:0000313" key="2">
    <source>
        <dbReference type="EMBL" id="KAG7491183.1"/>
    </source>
</evidence>
<feature type="compositionally biased region" description="Basic and acidic residues" evidence="1">
    <location>
        <begin position="240"/>
        <end position="249"/>
    </location>
</feature>
<accession>A0A9D3TKK2</accession>
<feature type="compositionally biased region" description="Polar residues" evidence="1">
    <location>
        <begin position="23"/>
        <end position="39"/>
    </location>
</feature>
<dbReference type="OrthoDB" id="8964824at2759"/>
<dbReference type="EMBL" id="JAFDVH010000001">
    <property type="protein sequence ID" value="KAG7491183.1"/>
    <property type="molecule type" value="Genomic_DNA"/>
</dbReference>
<reference evidence="2" key="1">
    <citation type="submission" date="2021-01" db="EMBL/GenBank/DDBJ databases">
        <authorList>
            <person name="Zahm M."/>
            <person name="Roques C."/>
            <person name="Cabau C."/>
            <person name="Klopp C."/>
            <person name="Donnadieu C."/>
            <person name="Jouanno E."/>
            <person name="Lampietro C."/>
            <person name="Louis A."/>
            <person name="Herpin A."/>
            <person name="Echchiki A."/>
            <person name="Berthelot C."/>
            <person name="Parey E."/>
            <person name="Roest-Crollius H."/>
            <person name="Braasch I."/>
            <person name="Postlethwait J."/>
            <person name="Bobe J."/>
            <person name="Montfort J."/>
            <person name="Bouchez O."/>
            <person name="Begum T."/>
            <person name="Mejri S."/>
            <person name="Adams A."/>
            <person name="Chen W.-J."/>
            <person name="Guiguen Y."/>
        </authorList>
    </citation>
    <scope>NUCLEOTIDE SEQUENCE</scope>
    <source>
        <strain evidence="2">YG-15Mar2019-1</strain>
        <tissue evidence="2">Brain</tissue>
    </source>
</reference>
<feature type="compositionally biased region" description="Gly residues" evidence="1">
    <location>
        <begin position="129"/>
        <end position="141"/>
    </location>
</feature>